<sequence length="98" mass="11179">MENILLILNETIKDRHQNPSPASYTTTLFEGGANKIIKKLGEENAEFIKAFLTEPPYETAAEAADYIYHLMVALRFKGIDWTDVLKELEKRHALKGDK</sequence>
<dbReference type="SUPFAM" id="SSF101386">
    <property type="entry name" value="all-alpha NTP pyrophosphatases"/>
    <property type="match status" value="1"/>
</dbReference>
<dbReference type="NCBIfam" id="TIGR03188">
    <property type="entry name" value="histidine_hisI"/>
    <property type="match status" value="1"/>
</dbReference>
<dbReference type="Proteomes" id="UP000017429">
    <property type="component" value="Chromosome"/>
</dbReference>
<evidence type="ECO:0000256" key="6">
    <source>
        <dbReference type="ARBA" id="ARBA00022801"/>
    </source>
</evidence>
<dbReference type="KEGG" id="msch:N508_000640"/>
<dbReference type="OrthoDB" id="9795769at2"/>
<dbReference type="InterPro" id="IPR021130">
    <property type="entry name" value="PRib-ATP_PPHydrolase-like"/>
</dbReference>
<evidence type="ECO:0000313" key="9">
    <source>
        <dbReference type="EMBL" id="USF23575.1"/>
    </source>
</evidence>
<evidence type="ECO:0000256" key="8">
    <source>
        <dbReference type="ARBA" id="ARBA00023102"/>
    </source>
</evidence>
<comment type="pathway">
    <text evidence="2">Amino-acid biosynthesis; L-histidine biosynthesis; L-histidine from 5-phospho-alpha-D-ribose 1-diphosphate: step 2/9.</text>
</comment>
<keyword evidence="8" id="KW-0368">Histidine biosynthesis</keyword>
<dbReference type="Gene3D" id="1.10.287.1080">
    <property type="entry name" value="MazG-like"/>
    <property type="match status" value="1"/>
</dbReference>
<evidence type="ECO:0000256" key="4">
    <source>
        <dbReference type="ARBA" id="ARBA00022605"/>
    </source>
</evidence>
<keyword evidence="7" id="KW-0067">ATP-binding</keyword>
<protein>
    <recommendedName>
        <fullName evidence="3">phosphoribosyl-ATP diphosphatase</fullName>
        <ecNumber evidence="3">3.6.1.31</ecNumber>
    </recommendedName>
</protein>
<dbReference type="GO" id="GO:0000105">
    <property type="term" value="P:L-histidine biosynthetic process"/>
    <property type="evidence" value="ECO:0007669"/>
    <property type="project" value="UniProtKB-UniPathway"/>
</dbReference>
<dbReference type="CDD" id="cd11534">
    <property type="entry name" value="NTP-PPase_HisIE_like"/>
    <property type="match status" value="1"/>
</dbReference>
<evidence type="ECO:0000256" key="7">
    <source>
        <dbReference type="ARBA" id="ARBA00022840"/>
    </source>
</evidence>
<keyword evidence="5" id="KW-0547">Nucleotide-binding</keyword>
<evidence type="ECO:0000313" key="10">
    <source>
        <dbReference type="Proteomes" id="UP000017429"/>
    </source>
</evidence>
<dbReference type="Pfam" id="PF01503">
    <property type="entry name" value="PRA-PH"/>
    <property type="match status" value="1"/>
</dbReference>
<reference evidence="9" key="2">
    <citation type="submission" date="2022-05" db="EMBL/GenBank/DDBJ databases">
        <authorList>
            <person name="Proctor A.L."/>
            <person name="Phillips G.J."/>
            <person name="Wannemuehler M.J."/>
        </authorList>
    </citation>
    <scope>NUCLEOTIDE SEQUENCE</scope>
    <source>
        <strain evidence="9">ASF457</strain>
    </source>
</reference>
<evidence type="ECO:0000256" key="2">
    <source>
        <dbReference type="ARBA" id="ARBA00005204"/>
    </source>
</evidence>
<dbReference type="EMBL" id="CP097562">
    <property type="protein sequence ID" value="USF23575.1"/>
    <property type="molecule type" value="Genomic_DNA"/>
</dbReference>
<comment type="catalytic activity">
    <reaction evidence="1">
        <text>1-(5-phospho-beta-D-ribosyl)-ATP + H2O = 1-(5-phospho-beta-D-ribosyl)-5'-AMP + diphosphate + H(+)</text>
        <dbReference type="Rhea" id="RHEA:22828"/>
        <dbReference type="ChEBI" id="CHEBI:15377"/>
        <dbReference type="ChEBI" id="CHEBI:15378"/>
        <dbReference type="ChEBI" id="CHEBI:33019"/>
        <dbReference type="ChEBI" id="CHEBI:59457"/>
        <dbReference type="ChEBI" id="CHEBI:73183"/>
        <dbReference type="EC" id="3.6.1.31"/>
    </reaction>
</comment>
<keyword evidence="4" id="KW-0028">Amino-acid biosynthesis</keyword>
<evidence type="ECO:0000256" key="3">
    <source>
        <dbReference type="ARBA" id="ARBA00012414"/>
    </source>
</evidence>
<keyword evidence="6 9" id="KW-0378">Hydrolase</keyword>
<evidence type="ECO:0000256" key="5">
    <source>
        <dbReference type="ARBA" id="ARBA00022741"/>
    </source>
</evidence>
<proteinExistence type="predicted"/>
<keyword evidence="10" id="KW-1185">Reference proteome</keyword>
<dbReference type="PANTHER" id="PTHR42945:SF1">
    <property type="entry name" value="HISTIDINE BIOSYNTHESIS BIFUNCTIONAL PROTEIN HIS7"/>
    <property type="match status" value="1"/>
</dbReference>
<dbReference type="InterPro" id="IPR008179">
    <property type="entry name" value="HisE"/>
</dbReference>
<dbReference type="RefSeq" id="WP_023274948.1">
    <property type="nucleotide sequence ID" value="NZ_CP097562.1"/>
</dbReference>
<reference evidence="9" key="1">
    <citation type="journal article" date="2014" name="Genome Announc.">
        <title>Draft genome sequences of the altered schaedler flora, a defined bacterial community from gnotobiotic mice.</title>
        <authorList>
            <person name="Wannemuehler M.J."/>
            <person name="Overstreet A.M."/>
            <person name="Ward D.V."/>
            <person name="Phillips G.J."/>
        </authorList>
    </citation>
    <scope>NUCLEOTIDE SEQUENCE</scope>
    <source>
        <strain evidence="9">ASF457</strain>
    </source>
</reference>
<dbReference type="EC" id="3.6.1.31" evidence="3"/>
<dbReference type="eggNOG" id="COG0140">
    <property type="taxonomic scope" value="Bacteria"/>
</dbReference>
<dbReference type="GO" id="GO:0005524">
    <property type="term" value="F:ATP binding"/>
    <property type="evidence" value="ECO:0007669"/>
    <property type="project" value="UniProtKB-KW"/>
</dbReference>
<reference evidence="9" key="3">
    <citation type="submission" date="2022-06" db="EMBL/GenBank/DDBJ databases">
        <title>Resources to Facilitate Use of the Altered Schaedler Flora (ASF) Mouse Model to Study Microbiome Function.</title>
        <authorList>
            <person name="Proctor A."/>
            <person name="Parvinroo S."/>
            <person name="Richie T."/>
            <person name="Jia X."/>
            <person name="Lee S.T.M."/>
            <person name="Karp P.D."/>
            <person name="Paley S."/>
            <person name="Kostic A.D."/>
            <person name="Pierre J.F."/>
            <person name="Wannemuehler M.J."/>
            <person name="Phillips G.J."/>
        </authorList>
    </citation>
    <scope>NUCLEOTIDE SEQUENCE</scope>
    <source>
        <strain evidence="9">ASF457</strain>
    </source>
</reference>
<accession>V2QGX5</accession>
<dbReference type="PANTHER" id="PTHR42945">
    <property type="entry name" value="HISTIDINE BIOSYNTHESIS BIFUNCTIONAL PROTEIN"/>
    <property type="match status" value="1"/>
</dbReference>
<dbReference type="AlphaFoldDB" id="V2QGX5"/>
<evidence type="ECO:0000256" key="1">
    <source>
        <dbReference type="ARBA" id="ARBA00001460"/>
    </source>
</evidence>
<gene>
    <name evidence="9" type="primary">hisE</name>
    <name evidence="9" type="ORF">N508_000640</name>
</gene>
<name>V2QGX5_9BACT</name>
<organism evidence="9 10">
    <name type="scientific">Mucispirillum schaedleri ASF457</name>
    <dbReference type="NCBI Taxonomy" id="1379858"/>
    <lineage>
        <taxon>Bacteria</taxon>
        <taxon>Pseudomonadati</taxon>
        <taxon>Deferribacterota</taxon>
        <taxon>Deferribacteres</taxon>
        <taxon>Deferribacterales</taxon>
        <taxon>Mucispirillaceae</taxon>
        <taxon>Mucispirillum</taxon>
    </lineage>
</organism>
<dbReference type="GO" id="GO:0004636">
    <property type="term" value="F:phosphoribosyl-ATP diphosphatase activity"/>
    <property type="evidence" value="ECO:0007669"/>
    <property type="project" value="UniProtKB-EC"/>
</dbReference>